<feature type="compositionally biased region" description="Polar residues" evidence="1">
    <location>
        <begin position="72"/>
        <end position="85"/>
    </location>
</feature>
<dbReference type="Proteomes" id="UP001403385">
    <property type="component" value="Unassembled WGS sequence"/>
</dbReference>
<organism evidence="2 3">
    <name type="scientific">Rapidithrix thailandica</name>
    <dbReference type="NCBI Taxonomy" id="413964"/>
    <lineage>
        <taxon>Bacteria</taxon>
        <taxon>Pseudomonadati</taxon>
        <taxon>Bacteroidota</taxon>
        <taxon>Cytophagia</taxon>
        <taxon>Cytophagales</taxon>
        <taxon>Flammeovirgaceae</taxon>
        <taxon>Rapidithrix</taxon>
    </lineage>
</organism>
<keyword evidence="3" id="KW-1185">Reference proteome</keyword>
<evidence type="ECO:0000313" key="2">
    <source>
        <dbReference type="EMBL" id="MEN7551855.1"/>
    </source>
</evidence>
<protein>
    <submittedName>
        <fullName evidence="2">Uncharacterized protein</fullName>
    </submittedName>
</protein>
<evidence type="ECO:0000313" key="3">
    <source>
        <dbReference type="Proteomes" id="UP001403385"/>
    </source>
</evidence>
<feature type="region of interest" description="Disordered" evidence="1">
    <location>
        <begin position="54"/>
        <end position="85"/>
    </location>
</feature>
<dbReference type="AlphaFoldDB" id="A0AAW9SJ69"/>
<proteinExistence type="predicted"/>
<comment type="caution">
    <text evidence="2">The sequence shown here is derived from an EMBL/GenBank/DDBJ whole genome shotgun (WGS) entry which is preliminary data.</text>
</comment>
<evidence type="ECO:0000256" key="1">
    <source>
        <dbReference type="SAM" id="MobiDB-lite"/>
    </source>
</evidence>
<dbReference type="RefSeq" id="WP_346824634.1">
    <property type="nucleotide sequence ID" value="NZ_JBDKWZ010000028.1"/>
</dbReference>
<gene>
    <name evidence="2" type="ORF">AAG747_28320</name>
</gene>
<name>A0AAW9SJ69_9BACT</name>
<dbReference type="EMBL" id="JBDKWZ010000028">
    <property type="protein sequence ID" value="MEN7551855.1"/>
    <property type="molecule type" value="Genomic_DNA"/>
</dbReference>
<sequence length="85" mass="9448">MIVIALFLMVAGGIVLTYSRLFTRKKTAGMGKHPALLSRKHMLTEADRALLRENTVSKNKPEPVSKAIGETLYSNLQQQDYSPTT</sequence>
<accession>A0AAW9SJ69</accession>
<reference evidence="2 3" key="1">
    <citation type="submission" date="2024-04" db="EMBL/GenBank/DDBJ databases">
        <title>Novel genus in family Flammeovirgaceae.</title>
        <authorList>
            <person name="Nguyen T.H."/>
            <person name="Vuong T.Q."/>
            <person name="Le H."/>
            <person name="Kim S.-G."/>
        </authorList>
    </citation>
    <scope>NUCLEOTIDE SEQUENCE [LARGE SCALE GENOMIC DNA]</scope>
    <source>
        <strain evidence="2 3">JCM 23209</strain>
    </source>
</reference>